<keyword evidence="6" id="KW-1185">Reference proteome</keyword>
<dbReference type="InterPro" id="IPR036390">
    <property type="entry name" value="WH_DNA-bd_sf"/>
</dbReference>
<reference evidence="6" key="1">
    <citation type="journal article" date="2019" name="Int. J. Syst. Evol. Microbiol.">
        <title>The Global Catalogue of Microorganisms (GCM) 10K type strain sequencing project: providing services to taxonomists for standard genome sequencing and annotation.</title>
        <authorList>
            <consortium name="The Broad Institute Genomics Platform"/>
            <consortium name="The Broad Institute Genome Sequencing Center for Infectious Disease"/>
            <person name="Wu L."/>
            <person name="Ma J."/>
        </authorList>
    </citation>
    <scope>NUCLEOTIDE SEQUENCE [LARGE SCALE GENOMIC DNA]</scope>
    <source>
        <strain evidence="6">DT43</strain>
    </source>
</reference>
<dbReference type="PANTHER" id="PTHR44846:SF16">
    <property type="entry name" value="TRANSCRIPTIONAL REGULATOR PHNF-RELATED"/>
    <property type="match status" value="1"/>
</dbReference>
<evidence type="ECO:0000256" key="3">
    <source>
        <dbReference type="ARBA" id="ARBA00023163"/>
    </source>
</evidence>
<name>A0ABV8YLU1_9ACTN</name>
<keyword evidence="3" id="KW-0804">Transcription</keyword>
<evidence type="ECO:0000313" key="5">
    <source>
        <dbReference type="EMBL" id="MFC4466242.1"/>
    </source>
</evidence>
<dbReference type="Proteomes" id="UP001596012">
    <property type="component" value="Unassembled WGS sequence"/>
</dbReference>
<dbReference type="SMART" id="SM00345">
    <property type="entry name" value="HTH_GNTR"/>
    <property type="match status" value="1"/>
</dbReference>
<protein>
    <submittedName>
        <fullName evidence="5">Winged helix-turn-helix domain-containing protein</fullName>
    </submittedName>
</protein>
<dbReference type="InterPro" id="IPR000524">
    <property type="entry name" value="Tscrpt_reg_HTH_GntR"/>
</dbReference>
<dbReference type="InterPro" id="IPR036388">
    <property type="entry name" value="WH-like_DNA-bd_sf"/>
</dbReference>
<keyword evidence="2" id="KW-0238">DNA-binding</keyword>
<dbReference type="PRINTS" id="PR00035">
    <property type="entry name" value="HTHGNTR"/>
</dbReference>
<proteinExistence type="predicted"/>
<sequence>MDGIRTSEGGGREFERVLDVLRTRLTDGTYQVGNRLPPQRELAEHFTVSRDTVQRVLKALAEEGWVESRQGSGTRVIKTQRIQSPTAEAAQPGHAVTLASLIGKAFERPEVTLDVYTLTSESLNAHVGVQTQRIRERAIAPQRIALRMLLPSETLELPYPRAKDPAYDEAVQQRLLRITHLHTESLRGALRALRIEGLVPTVDIEIRHARLTPTFKLYLFNGAEALHGPYEVKQRRIELDSGEEIDALDVLGVGATLTHYVKNDDDEKSQGSVFVGNMQSWFDSVWDLLAE</sequence>
<comment type="caution">
    <text evidence="5">The sequence shown here is derived from an EMBL/GenBank/DDBJ whole genome shotgun (WGS) entry which is preliminary data.</text>
</comment>
<dbReference type="CDD" id="cd07377">
    <property type="entry name" value="WHTH_GntR"/>
    <property type="match status" value="1"/>
</dbReference>
<dbReference type="Pfam" id="PF00392">
    <property type="entry name" value="GntR"/>
    <property type="match status" value="1"/>
</dbReference>
<dbReference type="PROSITE" id="PS50949">
    <property type="entry name" value="HTH_GNTR"/>
    <property type="match status" value="1"/>
</dbReference>
<evidence type="ECO:0000256" key="2">
    <source>
        <dbReference type="ARBA" id="ARBA00023125"/>
    </source>
</evidence>
<gene>
    <name evidence="5" type="ORF">ACFPH6_17195</name>
</gene>
<dbReference type="InterPro" id="IPR050679">
    <property type="entry name" value="Bact_HTH_transcr_reg"/>
</dbReference>
<dbReference type="SMART" id="SM00419">
    <property type="entry name" value="HTH_CRP"/>
    <property type="match status" value="1"/>
</dbReference>
<dbReference type="Gene3D" id="1.10.10.10">
    <property type="entry name" value="Winged helix-like DNA-binding domain superfamily/Winged helix DNA-binding domain"/>
    <property type="match status" value="1"/>
</dbReference>
<organism evidence="5 6">
    <name type="scientific">Streptomyces xiangluensis</name>
    <dbReference type="NCBI Taxonomy" id="2665720"/>
    <lineage>
        <taxon>Bacteria</taxon>
        <taxon>Bacillati</taxon>
        <taxon>Actinomycetota</taxon>
        <taxon>Actinomycetes</taxon>
        <taxon>Kitasatosporales</taxon>
        <taxon>Streptomycetaceae</taxon>
        <taxon>Streptomyces</taxon>
    </lineage>
</organism>
<dbReference type="SUPFAM" id="SSF46785">
    <property type="entry name" value="Winged helix' DNA-binding domain"/>
    <property type="match status" value="1"/>
</dbReference>
<feature type="domain" description="HTH gntR-type" evidence="4">
    <location>
        <begin position="11"/>
        <end position="79"/>
    </location>
</feature>
<evidence type="ECO:0000313" key="6">
    <source>
        <dbReference type="Proteomes" id="UP001596012"/>
    </source>
</evidence>
<accession>A0ABV8YLU1</accession>
<keyword evidence="1" id="KW-0805">Transcription regulation</keyword>
<evidence type="ECO:0000256" key="1">
    <source>
        <dbReference type="ARBA" id="ARBA00023015"/>
    </source>
</evidence>
<dbReference type="RefSeq" id="WP_386342636.1">
    <property type="nucleotide sequence ID" value="NZ_JBHSFG010000028.1"/>
</dbReference>
<dbReference type="InterPro" id="IPR012318">
    <property type="entry name" value="HTH_CRP"/>
</dbReference>
<dbReference type="PANTHER" id="PTHR44846">
    <property type="entry name" value="MANNOSYL-D-GLYCERATE TRANSPORT/METABOLISM SYSTEM REPRESSOR MNGR-RELATED"/>
    <property type="match status" value="1"/>
</dbReference>
<evidence type="ECO:0000259" key="4">
    <source>
        <dbReference type="PROSITE" id="PS50949"/>
    </source>
</evidence>
<dbReference type="EMBL" id="JBHSFG010000028">
    <property type="protein sequence ID" value="MFC4466242.1"/>
    <property type="molecule type" value="Genomic_DNA"/>
</dbReference>